<evidence type="ECO:0000313" key="1">
    <source>
        <dbReference type="EMBL" id="VDP22822.1"/>
    </source>
</evidence>
<keyword evidence="2" id="KW-1185">Reference proteome</keyword>
<gene>
    <name evidence="1" type="ORF">SMRZ_LOCUS17056</name>
</gene>
<accession>A0A183MLY1</accession>
<proteinExistence type="predicted"/>
<dbReference type="AlphaFoldDB" id="A0A183MLY1"/>
<sequence length="74" mass="8309">MLPSHISDSIVSENMERRATGWYLEGFLRRPPLKIGVMWVSFQLSGSLPWLSECEEITVSGVAIIEAVSLTKEE</sequence>
<evidence type="ECO:0000313" key="2">
    <source>
        <dbReference type="Proteomes" id="UP000277204"/>
    </source>
</evidence>
<reference evidence="1 2" key="1">
    <citation type="submission" date="2018-11" db="EMBL/GenBank/DDBJ databases">
        <authorList>
            <consortium name="Pathogen Informatics"/>
        </authorList>
    </citation>
    <scope>NUCLEOTIDE SEQUENCE [LARGE SCALE GENOMIC DNA]</scope>
    <source>
        <strain evidence="1 2">Zambia</strain>
    </source>
</reference>
<dbReference type="EMBL" id="UZAI01017277">
    <property type="protein sequence ID" value="VDP22822.1"/>
    <property type="molecule type" value="Genomic_DNA"/>
</dbReference>
<protein>
    <submittedName>
        <fullName evidence="1">Uncharacterized protein</fullName>
    </submittedName>
</protein>
<dbReference type="Proteomes" id="UP000277204">
    <property type="component" value="Unassembled WGS sequence"/>
</dbReference>
<name>A0A183MLY1_9TREM</name>
<organism evidence="1 2">
    <name type="scientific">Schistosoma margrebowiei</name>
    <dbReference type="NCBI Taxonomy" id="48269"/>
    <lineage>
        <taxon>Eukaryota</taxon>
        <taxon>Metazoa</taxon>
        <taxon>Spiralia</taxon>
        <taxon>Lophotrochozoa</taxon>
        <taxon>Platyhelminthes</taxon>
        <taxon>Trematoda</taxon>
        <taxon>Digenea</taxon>
        <taxon>Strigeidida</taxon>
        <taxon>Schistosomatoidea</taxon>
        <taxon>Schistosomatidae</taxon>
        <taxon>Schistosoma</taxon>
    </lineage>
</organism>